<feature type="region of interest" description="Disordered" evidence="1">
    <location>
        <begin position="46"/>
        <end position="67"/>
    </location>
</feature>
<keyword evidence="3" id="KW-1185">Reference proteome</keyword>
<dbReference type="RefSeq" id="WP_024316345.1">
    <property type="nucleotide sequence ID" value="NZ_ATTO01000032.1"/>
</dbReference>
<geneLocation type="plasmid" evidence="2 3">
    <name>pLPU83d</name>
</geneLocation>
<organism evidence="2 3">
    <name type="scientific">Rhizobium favelukesii</name>
    <dbReference type="NCBI Taxonomy" id="348824"/>
    <lineage>
        <taxon>Bacteria</taxon>
        <taxon>Pseudomonadati</taxon>
        <taxon>Pseudomonadota</taxon>
        <taxon>Alphaproteobacteria</taxon>
        <taxon>Hyphomicrobiales</taxon>
        <taxon>Rhizobiaceae</taxon>
        <taxon>Rhizobium/Agrobacterium group</taxon>
        <taxon>Rhizobium</taxon>
    </lineage>
</organism>
<dbReference type="Proteomes" id="UP000019443">
    <property type="component" value="Plasmid pLPU83d"/>
</dbReference>
<sequence>MLLPKNESMRLLINVLVATMMLLGSLAAPCIAASVDRAHADPVVVSVSSTSDGHHRGDGRSVSGSHCQQDGIVAEAPEVLYSQPDAVAFPGIASVAFAGALEPVEQRPPIASD</sequence>
<dbReference type="PATRIC" id="fig|348824.6.peg.6669"/>
<proteinExistence type="predicted"/>
<keyword evidence="2" id="KW-0614">Plasmid</keyword>
<gene>
    <name evidence="2" type="ORF">LPU83_pLPU83d_0986</name>
</gene>
<evidence type="ECO:0000313" key="3">
    <source>
        <dbReference type="Proteomes" id="UP000019443"/>
    </source>
</evidence>
<accession>W6S852</accession>
<name>W6S852_9HYPH</name>
<evidence type="ECO:0000256" key="1">
    <source>
        <dbReference type="SAM" id="MobiDB-lite"/>
    </source>
</evidence>
<dbReference type="EMBL" id="HG916855">
    <property type="protein sequence ID" value="CDM62356.1"/>
    <property type="molecule type" value="Genomic_DNA"/>
</dbReference>
<dbReference type="HOGENOM" id="CLU_2094869_0_0_5"/>
<evidence type="ECO:0000313" key="2">
    <source>
        <dbReference type="EMBL" id="CDM62356.1"/>
    </source>
</evidence>
<reference evidence="2" key="1">
    <citation type="submission" date="2013-11" db="EMBL/GenBank/DDBJ databases">
        <title>Draft genome sequence of the broad-host-range Rhizobium sp. LPU83 strain, a member of the low-genetic diversity Oregon-like Rhizobium sp. group.</title>
        <authorList>
            <person name="Wibberg D."/>
            <person name="Puehler A."/>
            <person name="Schlueter A."/>
        </authorList>
    </citation>
    <scope>NUCLEOTIDE SEQUENCE [LARGE SCALE GENOMIC DNA]</scope>
    <source>
        <strain evidence="2">LPU83</strain>
        <plasmid evidence="2">pLPU83d</plasmid>
    </source>
</reference>
<protein>
    <submittedName>
        <fullName evidence="2">Secreted protein</fullName>
    </submittedName>
</protein>
<dbReference type="AlphaFoldDB" id="W6S852"/>
<dbReference type="KEGG" id="rhl:LPU83_pLPU83d_0986"/>